<dbReference type="EMBL" id="JACHFM010000002">
    <property type="protein sequence ID" value="MBB5222312.1"/>
    <property type="molecule type" value="Genomic_DNA"/>
</dbReference>
<sequence>MPGSLSLRIDLEANGRIGPGKVSLLEQIAAYGSISEAARQMGMSYKHAWSLVEDLNKLFRKPVVAAKKGGQRGGGSELTPLGLAIVTRYRAIERAAETAAVPHIEALRREIESE</sequence>
<dbReference type="PANTHER" id="PTHR30432">
    <property type="entry name" value="TRANSCRIPTIONAL REGULATOR MODE"/>
    <property type="match status" value="1"/>
</dbReference>
<accession>A0A840SSY3</accession>
<dbReference type="InterPro" id="IPR036390">
    <property type="entry name" value="WH_DNA-bd_sf"/>
</dbReference>
<dbReference type="AlphaFoldDB" id="A0A840SSY3"/>
<dbReference type="SUPFAM" id="SSF46785">
    <property type="entry name" value="Winged helix' DNA-binding domain"/>
    <property type="match status" value="1"/>
</dbReference>
<dbReference type="RefSeq" id="WP_184148942.1">
    <property type="nucleotide sequence ID" value="NZ_JACHFM010000002.1"/>
</dbReference>
<evidence type="ECO:0000313" key="1">
    <source>
        <dbReference type="EMBL" id="MBB5222312.1"/>
    </source>
</evidence>
<protein>
    <submittedName>
        <fullName evidence="1">Molybdate transport system regulatory protein</fullName>
    </submittedName>
</protein>
<organism evidence="1 2">
    <name type="scientific">Amaricoccus macauensis</name>
    <dbReference type="NCBI Taxonomy" id="57001"/>
    <lineage>
        <taxon>Bacteria</taxon>
        <taxon>Pseudomonadati</taxon>
        <taxon>Pseudomonadota</taxon>
        <taxon>Alphaproteobacteria</taxon>
        <taxon>Rhodobacterales</taxon>
        <taxon>Paracoccaceae</taxon>
        <taxon>Amaricoccus</taxon>
    </lineage>
</organism>
<dbReference type="Proteomes" id="UP000549457">
    <property type="component" value="Unassembled WGS sequence"/>
</dbReference>
<dbReference type="InterPro" id="IPR036388">
    <property type="entry name" value="WH-like_DNA-bd_sf"/>
</dbReference>
<dbReference type="PANTHER" id="PTHR30432:SF1">
    <property type="entry name" value="DNA-BINDING TRANSCRIPTIONAL DUAL REGULATOR MODE"/>
    <property type="match status" value="1"/>
</dbReference>
<proteinExistence type="predicted"/>
<gene>
    <name evidence="1" type="ORF">HNP73_002248</name>
</gene>
<keyword evidence="2" id="KW-1185">Reference proteome</keyword>
<reference evidence="1 2" key="1">
    <citation type="submission" date="2020-08" db="EMBL/GenBank/DDBJ databases">
        <title>Genomic Encyclopedia of Type Strains, Phase IV (KMG-IV): sequencing the most valuable type-strain genomes for metagenomic binning, comparative biology and taxonomic classification.</title>
        <authorList>
            <person name="Goeker M."/>
        </authorList>
    </citation>
    <scope>NUCLEOTIDE SEQUENCE [LARGE SCALE GENOMIC DNA]</scope>
    <source>
        <strain evidence="1 2">DSM 101730</strain>
    </source>
</reference>
<name>A0A840SSY3_9RHOB</name>
<dbReference type="InterPro" id="IPR051815">
    <property type="entry name" value="Molybdate_resp_trans_reg"/>
</dbReference>
<dbReference type="Gene3D" id="1.10.10.10">
    <property type="entry name" value="Winged helix-like DNA-binding domain superfamily/Winged helix DNA-binding domain"/>
    <property type="match status" value="1"/>
</dbReference>
<evidence type="ECO:0000313" key="2">
    <source>
        <dbReference type="Proteomes" id="UP000549457"/>
    </source>
</evidence>
<comment type="caution">
    <text evidence="1">The sequence shown here is derived from an EMBL/GenBank/DDBJ whole genome shotgun (WGS) entry which is preliminary data.</text>
</comment>